<keyword evidence="12" id="KW-1185">Reference proteome</keyword>
<evidence type="ECO:0000256" key="5">
    <source>
        <dbReference type="ARBA" id="ARBA00012070"/>
    </source>
</evidence>
<evidence type="ECO:0000256" key="1">
    <source>
        <dbReference type="ARBA" id="ARBA00001739"/>
    </source>
</evidence>
<dbReference type="GO" id="GO:0042952">
    <property type="term" value="P:beta-ketoadipate pathway"/>
    <property type="evidence" value="ECO:0007669"/>
    <property type="project" value="UniProtKB-UniRule"/>
</dbReference>
<dbReference type="KEGG" id="jsv:CNX70_06250"/>
<organism evidence="11 12">
    <name type="scientific">Janthinobacterium svalbardensis</name>
    <dbReference type="NCBI Taxonomy" id="368607"/>
    <lineage>
        <taxon>Bacteria</taxon>
        <taxon>Pseudomonadati</taxon>
        <taxon>Pseudomonadota</taxon>
        <taxon>Betaproteobacteria</taxon>
        <taxon>Burkholderiales</taxon>
        <taxon>Oxalobacteraceae</taxon>
        <taxon>Janthinobacterium</taxon>
    </lineage>
</organism>
<dbReference type="UniPathway" id="UPA00157">
    <property type="reaction ID" value="UER00260"/>
</dbReference>
<keyword evidence="7 9" id="KW-0413">Isomerase</keyword>
<sequence length="96" mass="11183">MLFHVRMNVNLPLNMPAEQAAQLKKTEKELAQRLQHEGKWRHLWRIAGQYANVSIFDVDSVDELHDLLTSLPLFPYMQVDVMPLCRHPSSVRDDDS</sequence>
<comment type="catalytic activity">
    <reaction evidence="1 9">
        <text>(S)-muconolactone = (4,5-dihydro-5-oxofuran-2-yl)-acetate</text>
        <dbReference type="Rhea" id="RHEA:12348"/>
        <dbReference type="ChEBI" id="CHEBI:58425"/>
        <dbReference type="ChEBI" id="CHEBI:58736"/>
        <dbReference type="EC" id="5.3.3.4"/>
    </reaction>
</comment>
<evidence type="ECO:0000256" key="3">
    <source>
        <dbReference type="ARBA" id="ARBA00010882"/>
    </source>
</evidence>
<comment type="pathway">
    <text evidence="2 9">Aromatic compound metabolism; beta-ketoadipate pathway; 5-oxo-4,5-dihydro-2-furylacetate from catechol: step 3/3.</text>
</comment>
<reference evidence="11 12" key="1">
    <citation type="submission" date="2017-09" db="EMBL/GenBank/DDBJ databases">
        <title>Complete genome sequence of Janthinobacterium svalbardensis PAMC 27463.</title>
        <authorList>
            <person name="Cho Y.-J."/>
            <person name="Cho A."/>
            <person name="Kim O.-S."/>
            <person name="Lee J.-I."/>
        </authorList>
    </citation>
    <scope>NUCLEOTIDE SEQUENCE [LARGE SCALE GENOMIC DNA]</scope>
    <source>
        <strain evidence="11 12">PAMC 27463</strain>
    </source>
</reference>
<gene>
    <name evidence="11" type="primary">catC</name>
    <name evidence="11" type="ORF">CNX70_06250</name>
</gene>
<comment type="subunit">
    <text evidence="4">Homodecamer.</text>
</comment>
<comment type="similarity">
    <text evidence="3 9">Belongs to the muconolactone Delta-isomerase family.</text>
</comment>
<dbReference type="EMBL" id="CP023422">
    <property type="protein sequence ID" value="ATD59833.1"/>
    <property type="molecule type" value="Genomic_DNA"/>
</dbReference>
<evidence type="ECO:0000256" key="7">
    <source>
        <dbReference type="ARBA" id="ARBA00023235"/>
    </source>
</evidence>
<evidence type="ECO:0000259" key="10">
    <source>
        <dbReference type="Pfam" id="PF02426"/>
    </source>
</evidence>
<dbReference type="Gene3D" id="3.30.70.1060">
    <property type="entry name" value="Dimeric alpha+beta barrel"/>
    <property type="match status" value="1"/>
</dbReference>
<dbReference type="InterPro" id="IPR011008">
    <property type="entry name" value="Dimeric_a/b-barrel"/>
</dbReference>
<dbReference type="PIRSF" id="PIRSF001486">
    <property type="entry name" value="CatC"/>
    <property type="match status" value="1"/>
</dbReference>
<protein>
    <recommendedName>
        <fullName evidence="5 8">Muconolactone Delta-isomerase</fullName>
        <shortName evidence="9">MIase</shortName>
        <ecNumber evidence="5 8">5.3.3.4</ecNumber>
    </recommendedName>
</protein>
<evidence type="ECO:0000313" key="11">
    <source>
        <dbReference type="EMBL" id="ATD59833.1"/>
    </source>
</evidence>
<dbReference type="EC" id="5.3.3.4" evidence="5 8"/>
<evidence type="ECO:0000313" key="12">
    <source>
        <dbReference type="Proteomes" id="UP000218437"/>
    </source>
</evidence>
<evidence type="ECO:0000256" key="2">
    <source>
        <dbReference type="ARBA" id="ARBA00005193"/>
    </source>
</evidence>
<evidence type="ECO:0000256" key="4">
    <source>
        <dbReference type="ARBA" id="ARBA00011365"/>
    </source>
</evidence>
<dbReference type="RefSeq" id="WP_096233994.1">
    <property type="nucleotide sequence ID" value="NZ_CP023422.1"/>
</dbReference>
<dbReference type="Proteomes" id="UP000218437">
    <property type="component" value="Chromosome"/>
</dbReference>
<feature type="domain" description="Muconolactone isomerase" evidence="10">
    <location>
        <begin position="1"/>
        <end position="89"/>
    </location>
</feature>
<proteinExistence type="inferred from homology"/>
<dbReference type="SUPFAM" id="SSF54909">
    <property type="entry name" value="Dimeric alpha+beta barrel"/>
    <property type="match status" value="1"/>
</dbReference>
<evidence type="ECO:0000256" key="9">
    <source>
        <dbReference type="PIRNR" id="PIRNR001486"/>
    </source>
</evidence>
<dbReference type="Pfam" id="PF02426">
    <property type="entry name" value="MIase"/>
    <property type="match status" value="1"/>
</dbReference>
<dbReference type="AlphaFoldDB" id="A0A290WSJ1"/>
<evidence type="ECO:0000256" key="8">
    <source>
        <dbReference type="NCBIfam" id="TIGR03221"/>
    </source>
</evidence>
<keyword evidence="6 9" id="KW-0058">Aromatic hydrocarbons catabolism</keyword>
<dbReference type="NCBIfam" id="TIGR03221">
    <property type="entry name" value="muco_delta"/>
    <property type="match status" value="1"/>
</dbReference>
<dbReference type="InterPro" id="IPR003464">
    <property type="entry name" value="Muconolactone_d_Isoase"/>
</dbReference>
<evidence type="ECO:0000256" key="6">
    <source>
        <dbReference type="ARBA" id="ARBA00022797"/>
    </source>
</evidence>
<accession>A0A290WSJ1</accession>
<dbReference type="InterPro" id="IPR026029">
    <property type="entry name" value="MLI_dom"/>
</dbReference>
<dbReference type="GO" id="GO:0016159">
    <property type="term" value="F:muconolactone delta-isomerase activity"/>
    <property type="evidence" value="ECO:0007669"/>
    <property type="project" value="UniProtKB-UniRule"/>
</dbReference>
<name>A0A290WSJ1_9BURK</name>